<sequence length="142" mass="16079">MAFEIKAEQDRERYSAYLDGRLVGWAQCVLVRDTVLVPYVRVDPADHDKGIGSLLLRRIFDDARAGDRTVLALCPFAKRWKQLHPGYRDIAREPRWGERAAVRALLLAARTRRRLDEFTETPADSNRAGPVSAMDAGTRQTA</sequence>
<dbReference type="GO" id="GO:0016747">
    <property type="term" value="F:acyltransferase activity, transferring groups other than amino-acyl groups"/>
    <property type="evidence" value="ECO:0007669"/>
    <property type="project" value="InterPro"/>
</dbReference>
<evidence type="ECO:0000313" key="5">
    <source>
        <dbReference type="Proteomes" id="UP000677913"/>
    </source>
</evidence>
<dbReference type="InterPro" id="IPR016181">
    <property type="entry name" value="Acyl_CoA_acyltransferase"/>
</dbReference>
<feature type="domain" description="N-acetyltransferase" evidence="3">
    <location>
        <begin position="6"/>
        <end position="92"/>
    </location>
</feature>
<dbReference type="InterPro" id="IPR031165">
    <property type="entry name" value="GNAT_YJDJ"/>
</dbReference>
<dbReference type="Gene3D" id="3.40.630.30">
    <property type="match status" value="1"/>
</dbReference>
<feature type="domain" description="N-acetyltransferase" evidence="2">
    <location>
        <begin position="1"/>
        <end position="109"/>
    </location>
</feature>
<dbReference type="InterPro" id="IPR000182">
    <property type="entry name" value="GNAT_dom"/>
</dbReference>
<dbReference type="SUPFAM" id="SSF55729">
    <property type="entry name" value="Acyl-CoA N-acyltransferases (Nat)"/>
    <property type="match status" value="1"/>
</dbReference>
<dbReference type="PROSITE" id="PS51729">
    <property type="entry name" value="GNAT_YJDJ"/>
    <property type="match status" value="1"/>
</dbReference>
<reference evidence="4" key="1">
    <citation type="submission" date="2021-04" db="EMBL/GenBank/DDBJ databases">
        <title>Genome based classification of Actinospica acidithermotolerans sp. nov., an actinobacterium isolated from an Indonesian hot spring.</title>
        <authorList>
            <person name="Kusuma A.B."/>
            <person name="Putra K.E."/>
            <person name="Nafisah S."/>
            <person name="Loh J."/>
            <person name="Nouioui I."/>
            <person name="Goodfellow M."/>
        </authorList>
    </citation>
    <scope>NUCLEOTIDE SEQUENCE</scope>
    <source>
        <strain evidence="4">DSM 45618</strain>
    </source>
</reference>
<evidence type="ECO:0000259" key="2">
    <source>
        <dbReference type="PROSITE" id="PS51186"/>
    </source>
</evidence>
<comment type="caution">
    <text evidence="4">The sequence shown here is derived from an EMBL/GenBank/DDBJ whole genome shotgun (WGS) entry which is preliminary data.</text>
</comment>
<evidence type="ECO:0000256" key="1">
    <source>
        <dbReference type="SAM" id="MobiDB-lite"/>
    </source>
</evidence>
<protein>
    <submittedName>
        <fullName evidence="4">N-acetyltransferase</fullName>
    </submittedName>
</protein>
<dbReference type="PROSITE" id="PS51186">
    <property type="entry name" value="GNAT"/>
    <property type="match status" value="1"/>
</dbReference>
<keyword evidence="5" id="KW-1185">Reference proteome</keyword>
<name>A0A8J7WM78_9ACTN</name>
<feature type="region of interest" description="Disordered" evidence="1">
    <location>
        <begin position="118"/>
        <end position="142"/>
    </location>
</feature>
<gene>
    <name evidence="4" type="ORF">KGA66_09935</name>
</gene>
<dbReference type="Proteomes" id="UP000677913">
    <property type="component" value="Unassembled WGS sequence"/>
</dbReference>
<dbReference type="CDD" id="cd04301">
    <property type="entry name" value="NAT_SF"/>
    <property type="match status" value="1"/>
</dbReference>
<dbReference type="EMBL" id="JAGSXH010000025">
    <property type="protein sequence ID" value="MBS2963365.1"/>
    <property type="molecule type" value="Genomic_DNA"/>
</dbReference>
<proteinExistence type="predicted"/>
<dbReference type="AlphaFoldDB" id="A0A8J7WM78"/>
<accession>A0A8J7WM78</accession>
<evidence type="ECO:0000313" key="4">
    <source>
        <dbReference type="EMBL" id="MBS2963365.1"/>
    </source>
</evidence>
<evidence type="ECO:0000259" key="3">
    <source>
        <dbReference type="PROSITE" id="PS51729"/>
    </source>
</evidence>
<organism evidence="4 5">
    <name type="scientific">Actinocrinis puniceicyclus</name>
    <dbReference type="NCBI Taxonomy" id="977794"/>
    <lineage>
        <taxon>Bacteria</taxon>
        <taxon>Bacillati</taxon>
        <taxon>Actinomycetota</taxon>
        <taxon>Actinomycetes</taxon>
        <taxon>Catenulisporales</taxon>
        <taxon>Actinospicaceae</taxon>
        <taxon>Actinocrinis</taxon>
    </lineage>
</organism>
<dbReference type="Pfam" id="PF14542">
    <property type="entry name" value="Acetyltransf_CG"/>
    <property type="match status" value="1"/>
</dbReference>